<evidence type="ECO:0000313" key="3">
    <source>
        <dbReference type="Proteomes" id="UP000199627"/>
    </source>
</evidence>
<proteinExistence type="predicted"/>
<organism evidence="2 3">
    <name type="scientific">Chryseobacterium soldanellicola</name>
    <dbReference type="NCBI Taxonomy" id="311333"/>
    <lineage>
        <taxon>Bacteria</taxon>
        <taxon>Pseudomonadati</taxon>
        <taxon>Bacteroidota</taxon>
        <taxon>Flavobacteriia</taxon>
        <taxon>Flavobacteriales</taxon>
        <taxon>Weeksellaceae</taxon>
        <taxon>Chryseobacterium group</taxon>
        <taxon>Chryseobacterium</taxon>
    </lineage>
</organism>
<dbReference type="RefSeq" id="WP_089756822.1">
    <property type="nucleotide sequence ID" value="NZ_FNKL01000004.1"/>
</dbReference>
<dbReference type="Proteomes" id="UP000199627">
    <property type="component" value="Unassembled WGS sequence"/>
</dbReference>
<dbReference type="Gene3D" id="3.90.1720.10">
    <property type="entry name" value="endopeptidase domain like (from Nostoc punctiforme)"/>
    <property type="match status" value="1"/>
</dbReference>
<evidence type="ECO:0000313" key="2">
    <source>
        <dbReference type="EMBL" id="SDR05632.1"/>
    </source>
</evidence>
<keyword evidence="3" id="KW-1185">Reference proteome</keyword>
<reference evidence="3" key="1">
    <citation type="submission" date="2016-10" db="EMBL/GenBank/DDBJ databases">
        <authorList>
            <person name="Varghese N."/>
            <person name="Submissions S."/>
        </authorList>
    </citation>
    <scope>NUCLEOTIDE SEQUENCE [LARGE SCALE GENOMIC DNA]</scope>
    <source>
        <strain evidence="3">DSM 17072</strain>
    </source>
</reference>
<dbReference type="EMBL" id="FNKL01000004">
    <property type="protein sequence ID" value="SDR05632.1"/>
    <property type="molecule type" value="Genomic_DNA"/>
</dbReference>
<accession>A0A1H1FXG1</accession>
<sequence length="216" mass="25670">MNRKQFRYLITIMGFFLIIVIFSFRKSSSLNTRIKNLDFKEQTIYLIQRGTTGKLGNLAKDYNIKNKYASHLGIGFMENNTLKIYHVYVDKNQKNNNLYTESIDEFIKPEDLNYLSLWQLKNIDTEKFNTIKKTLEQSEKENILFDYSFDENNKAYYCSEYIVIELKKSNIEIMSERKKSLIGMAKQILKKDTLTYFPVDGFEKNNTATKIFEWIK</sequence>
<dbReference type="OrthoDB" id="1253694at2"/>
<feature type="transmembrane region" description="Helical" evidence="1">
    <location>
        <begin position="6"/>
        <end position="24"/>
    </location>
</feature>
<protein>
    <recommendedName>
        <fullName evidence="4">Permuted papain-like amidase enzyme, YaeF/YiiX, C92 family</fullName>
    </recommendedName>
</protein>
<name>A0A1H1FXG1_9FLAO</name>
<keyword evidence="1" id="KW-0472">Membrane</keyword>
<evidence type="ECO:0000256" key="1">
    <source>
        <dbReference type="SAM" id="Phobius"/>
    </source>
</evidence>
<dbReference type="AlphaFoldDB" id="A0A1H1FXG1"/>
<dbReference type="InterPro" id="IPR038765">
    <property type="entry name" value="Papain-like_cys_pep_sf"/>
</dbReference>
<evidence type="ECO:0008006" key="4">
    <source>
        <dbReference type="Google" id="ProtNLM"/>
    </source>
</evidence>
<dbReference type="SUPFAM" id="SSF54001">
    <property type="entry name" value="Cysteine proteinases"/>
    <property type="match status" value="1"/>
</dbReference>
<dbReference type="STRING" id="311333.SAMN05421664_3321"/>
<keyword evidence="1" id="KW-0812">Transmembrane</keyword>
<keyword evidence="1" id="KW-1133">Transmembrane helix</keyword>
<gene>
    <name evidence="2" type="ORF">SAMN05421664_3321</name>
</gene>